<dbReference type="PROSITE" id="PS50011">
    <property type="entry name" value="PROTEIN_KINASE_DOM"/>
    <property type="match status" value="1"/>
</dbReference>
<accession>A0A6D2J1J5</accession>
<feature type="binding site" evidence="5">
    <location>
        <position position="74"/>
    </location>
    <ligand>
        <name>ATP</name>
        <dbReference type="ChEBI" id="CHEBI:30616"/>
    </ligand>
</feature>
<name>A0A6D2J1J5_9BRAS</name>
<protein>
    <recommendedName>
        <fullName evidence="7">Protein kinase domain-containing protein</fullName>
    </recommendedName>
</protein>
<dbReference type="InterPro" id="IPR017441">
    <property type="entry name" value="Protein_kinase_ATP_BS"/>
</dbReference>
<keyword evidence="9" id="KW-1185">Reference proteome</keyword>
<dbReference type="Pfam" id="PF00069">
    <property type="entry name" value="Pkinase"/>
    <property type="match status" value="1"/>
</dbReference>
<dbReference type="CDD" id="cd06606">
    <property type="entry name" value="STKc_MAPKKK"/>
    <property type="match status" value="1"/>
</dbReference>
<dbReference type="EMBL" id="CACVBM020001105">
    <property type="protein sequence ID" value="CAA7031223.1"/>
    <property type="molecule type" value="Genomic_DNA"/>
</dbReference>
<evidence type="ECO:0000313" key="9">
    <source>
        <dbReference type="Proteomes" id="UP000467841"/>
    </source>
</evidence>
<feature type="domain" description="Protein kinase" evidence="7">
    <location>
        <begin position="45"/>
        <end position="306"/>
    </location>
</feature>
<evidence type="ECO:0000256" key="1">
    <source>
        <dbReference type="ARBA" id="ARBA00022679"/>
    </source>
</evidence>
<dbReference type="InterPro" id="IPR011009">
    <property type="entry name" value="Kinase-like_dom_sf"/>
</dbReference>
<keyword evidence="1" id="KW-0808">Transferase</keyword>
<dbReference type="PANTHER" id="PTHR48011:SF85">
    <property type="entry name" value="PROTEIN KINASE SUPERFAMILY PROTEIN"/>
    <property type="match status" value="1"/>
</dbReference>
<proteinExistence type="inferred from homology"/>
<dbReference type="AlphaFoldDB" id="A0A6D2J1J5"/>
<dbReference type="InterPro" id="IPR008271">
    <property type="entry name" value="Ser/Thr_kinase_AS"/>
</dbReference>
<evidence type="ECO:0000256" key="6">
    <source>
        <dbReference type="RuleBase" id="RU000304"/>
    </source>
</evidence>
<evidence type="ECO:0000256" key="5">
    <source>
        <dbReference type="PROSITE-ProRule" id="PRU10141"/>
    </source>
</evidence>
<gene>
    <name evidence="8" type="ORF">MERR_LOCUS18458</name>
</gene>
<dbReference type="InterPro" id="IPR052751">
    <property type="entry name" value="Plant_MAPKKK"/>
</dbReference>
<evidence type="ECO:0000313" key="8">
    <source>
        <dbReference type="EMBL" id="CAA7031223.1"/>
    </source>
</evidence>
<dbReference type="GO" id="GO:0005524">
    <property type="term" value="F:ATP binding"/>
    <property type="evidence" value="ECO:0007669"/>
    <property type="project" value="UniProtKB-UniRule"/>
</dbReference>
<dbReference type="Gene3D" id="1.10.510.10">
    <property type="entry name" value="Transferase(Phosphotransferase) domain 1"/>
    <property type="match status" value="1"/>
</dbReference>
<dbReference type="Proteomes" id="UP000467841">
    <property type="component" value="Unassembled WGS sequence"/>
</dbReference>
<evidence type="ECO:0000259" key="7">
    <source>
        <dbReference type="PROSITE" id="PS50011"/>
    </source>
</evidence>
<evidence type="ECO:0000256" key="3">
    <source>
        <dbReference type="ARBA" id="ARBA00022777"/>
    </source>
</evidence>
<comment type="caution">
    <text evidence="8">The sequence shown here is derived from an EMBL/GenBank/DDBJ whole genome shotgun (WGS) entry which is preliminary data.</text>
</comment>
<reference evidence="8" key="1">
    <citation type="submission" date="2020-01" db="EMBL/GenBank/DDBJ databases">
        <authorList>
            <person name="Mishra B."/>
        </authorList>
    </citation>
    <scope>NUCLEOTIDE SEQUENCE [LARGE SCALE GENOMIC DNA]</scope>
</reference>
<dbReference type="SMART" id="SM00220">
    <property type="entry name" value="S_TKc"/>
    <property type="match status" value="1"/>
</dbReference>
<keyword evidence="6" id="KW-0723">Serine/threonine-protein kinase</keyword>
<organism evidence="8 9">
    <name type="scientific">Microthlaspi erraticum</name>
    <dbReference type="NCBI Taxonomy" id="1685480"/>
    <lineage>
        <taxon>Eukaryota</taxon>
        <taxon>Viridiplantae</taxon>
        <taxon>Streptophyta</taxon>
        <taxon>Embryophyta</taxon>
        <taxon>Tracheophyta</taxon>
        <taxon>Spermatophyta</taxon>
        <taxon>Magnoliopsida</taxon>
        <taxon>eudicotyledons</taxon>
        <taxon>Gunneridae</taxon>
        <taxon>Pentapetalae</taxon>
        <taxon>rosids</taxon>
        <taxon>malvids</taxon>
        <taxon>Brassicales</taxon>
        <taxon>Brassicaceae</taxon>
        <taxon>Coluteocarpeae</taxon>
        <taxon>Microthlaspi</taxon>
    </lineage>
</organism>
<dbReference type="InterPro" id="IPR000719">
    <property type="entry name" value="Prot_kinase_dom"/>
</dbReference>
<dbReference type="SUPFAM" id="SSF56112">
    <property type="entry name" value="Protein kinase-like (PK-like)"/>
    <property type="match status" value="1"/>
</dbReference>
<dbReference type="OrthoDB" id="8693905at2759"/>
<evidence type="ECO:0000256" key="4">
    <source>
        <dbReference type="ARBA" id="ARBA00022840"/>
    </source>
</evidence>
<dbReference type="GO" id="GO:0007165">
    <property type="term" value="P:signal transduction"/>
    <property type="evidence" value="ECO:0007669"/>
    <property type="project" value="TreeGrafter"/>
</dbReference>
<dbReference type="PROSITE" id="PS00108">
    <property type="entry name" value="PROTEIN_KINASE_ST"/>
    <property type="match status" value="1"/>
</dbReference>
<dbReference type="GO" id="GO:0004674">
    <property type="term" value="F:protein serine/threonine kinase activity"/>
    <property type="evidence" value="ECO:0007669"/>
    <property type="project" value="UniProtKB-KW"/>
</dbReference>
<dbReference type="PROSITE" id="PS00107">
    <property type="entry name" value="PROTEIN_KINASE_ATP"/>
    <property type="match status" value="1"/>
</dbReference>
<dbReference type="PANTHER" id="PTHR48011">
    <property type="entry name" value="CCR4-NOT TRANSCRIPTIONAL COMPLEX SUBUNIT CAF120-RELATED"/>
    <property type="match status" value="1"/>
</dbReference>
<keyword evidence="4 5" id="KW-0067">ATP-binding</keyword>
<evidence type="ECO:0000256" key="2">
    <source>
        <dbReference type="ARBA" id="ARBA00022741"/>
    </source>
</evidence>
<keyword evidence="2 5" id="KW-0547">Nucleotide-binding</keyword>
<keyword evidence="3" id="KW-0418">Kinase</keyword>
<comment type="similarity">
    <text evidence="6">Belongs to the protein kinase superfamily.</text>
</comment>
<sequence length="308" mass="34845">MKQNQVFAARLSPIIMKIVKKKLPLKKKIMKKKKKSISISDSSSWVKSRLLGRGAYGSVYLAKSKTDQTERALKSAEFSRATSLMEEAKILISLNSSYVVRCYDAEIVREENDMQYNLVLEYCSGKTIADLIEDNHGELLESEVKQLARDIVLGLRYIHARDVIHCDIKPDNLLLCPVDDGYVAKIGDFGLAMEKGSMEYGDGYGHKRGTTRYMSPEMMSHGMVDYKADVWAFGCSVLEMLSGESVWGEHGDLCSDDWANLIGHSDLMPRQPVWLSTQAKDFLSKCLERDVHKRWSSYNLSNHPFVAL</sequence>